<feature type="domain" description="P/Homo B" evidence="5">
    <location>
        <begin position="728"/>
        <end position="879"/>
    </location>
</feature>
<gene>
    <name evidence="6" type="ORF">GCM10022393_17250</name>
</gene>
<feature type="region of interest" description="Disordered" evidence="4">
    <location>
        <begin position="1"/>
        <end position="27"/>
    </location>
</feature>
<organism evidence="6 7">
    <name type="scientific">Aquimarina addita</name>
    <dbReference type="NCBI Taxonomy" id="870485"/>
    <lineage>
        <taxon>Bacteria</taxon>
        <taxon>Pseudomonadati</taxon>
        <taxon>Bacteroidota</taxon>
        <taxon>Flavobacteriia</taxon>
        <taxon>Flavobacteriales</taxon>
        <taxon>Flavobacteriaceae</taxon>
        <taxon>Aquimarina</taxon>
    </lineage>
</organism>
<feature type="region of interest" description="Disordered" evidence="4">
    <location>
        <begin position="42"/>
        <end position="71"/>
    </location>
</feature>
<keyword evidence="1" id="KW-0645">Protease</keyword>
<sequence>MIGVDSYAQTKKPVKSKRSWTSSSMRIVPAMSSKSKLIPASDYKKEVKDGRSSKVNPIIGKGSTGDDPLTKKKNKLQQKIKGKTPELVFDSAITSSAPTDPSIAIGLDHVIAVFNTGYRIFDKSGTPLTDQLAVENIFSSGGCCDLTVSYDNAANRWVISYLFFSGAVEIAVSQGPDPLNDTWSVYRYDDISDYQKLSVWSDAYYMTANVNSANADTEDVIFALDRNAMLAGEETAQIIAFSLPGIETGGGFYSPQAFNVSNAVLPATGNAPIVYMQDDAFTGITEDHLKIWTVNVDFETPANATISQPVELVTTPFVSVFNGGSFANLQQPNGGALLDALQATVMNQAQFRKFDTYNSAVFSFAVDTDGSTEDLAGIRWYELRQAGDGQPWSIYQEGTYTSTNGKHAWNGSMMMDDAGNIALGYSGMGGTTDTFVSSYYSGRFSSDPLGTMSISETLIAAGTGNIPVSDSSDNSGRYGDYGKMDIDPVNDRTFWHINEYMNTDRANVVGVFQIAPDKQNDVGIISINLPDSEVFSATQDITVSIFNYGTDPATNFDVTYQIDEGTLITETFTGTIASNTTADFTFAQSADLSIEGQTYIITSATDLVNDQTSFNDETTIEVTNLYSNNLGITTITSPATGEDLGTELVTVTIQNYGGEPQSGFDISYRIDGGTPVIETFSGTIDPISSSSYTFSTPADLSVPEFYEITATTLLASDAVPDNDSATIAVENQACQSFTNNTPQSIGTGAGDSATSIITIENDFVLTDVNVGINIEHTYTEDLTITLIAPDGITEVQLSSENGGASDNYTNTIFDDEATESITDGSAPFTGSFTPEENLGNLDGSSSLGDWTLFIEDGFNQDGGQLLDWTLQLCDGNPVLAVVGEDFEESSELLIIDKGNNQYDISFLTTEITEMLDLQVYNAMGQKVLHQTLQNKDGGYTYQLDMSYAATGIYIVALTNGSNAQVGKILKR</sequence>
<dbReference type="SUPFAM" id="SSF49785">
    <property type="entry name" value="Galactose-binding domain-like"/>
    <property type="match status" value="1"/>
</dbReference>
<dbReference type="EMBL" id="BAABCW010000005">
    <property type="protein sequence ID" value="GAA4116564.1"/>
    <property type="molecule type" value="Genomic_DNA"/>
</dbReference>
<dbReference type="Gene3D" id="2.60.120.260">
    <property type="entry name" value="Galactose-binding domain-like"/>
    <property type="match status" value="1"/>
</dbReference>
<protein>
    <recommendedName>
        <fullName evidence="5">P/Homo B domain-containing protein</fullName>
    </recommendedName>
</protein>
<dbReference type="Proteomes" id="UP001500459">
    <property type="component" value="Unassembled WGS sequence"/>
</dbReference>
<dbReference type="InterPro" id="IPR026444">
    <property type="entry name" value="Secre_tail"/>
</dbReference>
<dbReference type="InterPro" id="IPR008979">
    <property type="entry name" value="Galactose-bd-like_sf"/>
</dbReference>
<dbReference type="Pfam" id="PF01483">
    <property type="entry name" value="P_proprotein"/>
    <property type="match status" value="1"/>
</dbReference>
<keyword evidence="3" id="KW-0378">Hydrolase</keyword>
<reference evidence="7" key="1">
    <citation type="journal article" date="2019" name="Int. J. Syst. Evol. Microbiol.">
        <title>The Global Catalogue of Microorganisms (GCM) 10K type strain sequencing project: providing services to taxonomists for standard genome sequencing and annotation.</title>
        <authorList>
            <consortium name="The Broad Institute Genomics Platform"/>
            <consortium name="The Broad Institute Genome Sequencing Center for Infectious Disease"/>
            <person name="Wu L."/>
            <person name="Ma J."/>
        </authorList>
    </citation>
    <scope>NUCLEOTIDE SEQUENCE [LARGE SCALE GENOMIC DNA]</scope>
    <source>
        <strain evidence="7">JCM 17106</strain>
    </source>
</reference>
<evidence type="ECO:0000313" key="7">
    <source>
        <dbReference type="Proteomes" id="UP001500459"/>
    </source>
</evidence>
<dbReference type="NCBIfam" id="TIGR04183">
    <property type="entry name" value="Por_Secre_tail"/>
    <property type="match status" value="1"/>
</dbReference>
<keyword evidence="2" id="KW-0732">Signal</keyword>
<dbReference type="Pfam" id="PF18962">
    <property type="entry name" value="Por_Secre_tail"/>
    <property type="match status" value="1"/>
</dbReference>
<evidence type="ECO:0000256" key="4">
    <source>
        <dbReference type="SAM" id="MobiDB-lite"/>
    </source>
</evidence>
<evidence type="ECO:0000256" key="3">
    <source>
        <dbReference type="ARBA" id="ARBA00022801"/>
    </source>
</evidence>
<proteinExistence type="predicted"/>
<accession>A0ABP7XHP5</accession>
<keyword evidence="7" id="KW-1185">Reference proteome</keyword>
<evidence type="ECO:0000259" key="5">
    <source>
        <dbReference type="PROSITE" id="PS51829"/>
    </source>
</evidence>
<feature type="compositionally biased region" description="Basic and acidic residues" evidence="4">
    <location>
        <begin position="42"/>
        <end position="52"/>
    </location>
</feature>
<comment type="caution">
    <text evidence="6">The sequence shown here is derived from an EMBL/GenBank/DDBJ whole genome shotgun (WGS) entry which is preliminary data.</text>
</comment>
<name>A0ABP7XHP5_9FLAO</name>
<evidence type="ECO:0000256" key="1">
    <source>
        <dbReference type="ARBA" id="ARBA00022670"/>
    </source>
</evidence>
<evidence type="ECO:0000313" key="6">
    <source>
        <dbReference type="EMBL" id="GAA4116564.1"/>
    </source>
</evidence>
<dbReference type="PROSITE" id="PS51829">
    <property type="entry name" value="P_HOMO_B"/>
    <property type="match status" value="1"/>
</dbReference>
<evidence type="ECO:0000256" key="2">
    <source>
        <dbReference type="ARBA" id="ARBA00022729"/>
    </source>
</evidence>
<dbReference type="InterPro" id="IPR002884">
    <property type="entry name" value="P_dom"/>
</dbReference>